<sequence>MTGAGWIRVPVGDDAARWATRGRVERVLFVVHNVTAATRLLDVLPLFHDDFRVQLLVTCPGSSAFEAGVRELLAEVGVPVVPWEQAIATPVALAVSASFGGQLRAVSGVLAVLSHGVGYTKRLATPDTRHPTAGGWDAGTEPVFGMSREWLLDGAGKPLADALVLSHPEQYDRLRRVCPEAAPTAVVAGDPCWDRILAARPYRDRFRRALGVREGQRLVVLSSTWNPESLFGDGAEDVLPSLLPRLTSELPSDEYRLAAVLHPNIWHGHGPGQIRAWLDRARRAGLALIDPLYGWRQALVAADTVIGDHGSVTYYAAALGTPVLLGAAPLGGLDPEAPVHEFVRTAPRLDVTRPLRRQLDNLTAERPCRHAEFISSVPGESAPRLRRLFYDLIGIPEPDWPARLEPLPLPPHEPATPTVPLLTLTRLLGSGEVRVARYAGPHPTPRTDDAEAHLTVPEGTRETDQLPLADVVFRYGTADDPRFGSPADWAAEVLDRYPQCSLAAYVTGPDSCVVRTRAGDVLHLRTGADPAAAASALHAWLAAGRSPTELVAIRTGATLHQATVTPA</sequence>
<dbReference type="SUPFAM" id="SSF53756">
    <property type="entry name" value="UDP-Glycosyltransferase/glycogen phosphorylase"/>
    <property type="match status" value="1"/>
</dbReference>
<reference evidence="2" key="1">
    <citation type="submission" date="2023-07" db="EMBL/GenBank/DDBJ databases">
        <title>Draft genome sequence of the endophytic actinobacterium Streptomyces justiciae WPN32, a potential antibiotic producer.</title>
        <authorList>
            <person name="Yasawong M."/>
            <person name="Pana W."/>
            <person name="Ganta P."/>
            <person name="Santapan N."/>
            <person name="Songngamsuk T."/>
            <person name="Phatcharaharikarn M."/>
            <person name="Kerdtoob S."/>
            <person name="Nantapong N."/>
        </authorList>
    </citation>
    <scope>NUCLEOTIDE SEQUENCE [LARGE SCALE GENOMIC DNA]</scope>
    <source>
        <strain evidence="2">WPN32</strain>
    </source>
</reference>
<dbReference type="EMBL" id="JAVTLL010000007">
    <property type="protein sequence ID" value="MDT7841415.1"/>
    <property type="molecule type" value="Genomic_DNA"/>
</dbReference>
<organism evidence="1 2">
    <name type="scientific">Streptomyces justiciae</name>
    <dbReference type="NCBI Taxonomy" id="2780140"/>
    <lineage>
        <taxon>Bacteria</taxon>
        <taxon>Bacillati</taxon>
        <taxon>Actinomycetota</taxon>
        <taxon>Actinomycetes</taxon>
        <taxon>Kitasatosporales</taxon>
        <taxon>Streptomycetaceae</taxon>
        <taxon>Streptomyces</taxon>
    </lineage>
</organism>
<proteinExistence type="predicted"/>
<dbReference type="InterPro" id="IPR043148">
    <property type="entry name" value="TagF_C"/>
</dbReference>
<accession>A0ABU3LQB6</accession>
<evidence type="ECO:0000313" key="1">
    <source>
        <dbReference type="EMBL" id="MDT7841415.1"/>
    </source>
</evidence>
<comment type="caution">
    <text evidence="1">The sequence shown here is derived from an EMBL/GenBank/DDBJ whole genome shotgun (WGS) entry which is preliminary data.</text>
</comment>
<dbReference type="Proteomes" id="UP001257948">
    <property type="component" value="Unassembled WGS sequence"/>
</dbReference>
<name>A0ABU3LQB6_9ACTN</name>
<dbReference type="Gene3D" id="3.40.50.12580">
    <property type="match status" value="1"/>
</dbReference>
<evidence type="ECO:0000313" key="2">
    <source>
        <dbReference type="Proteomes" id="UP001257948"/>
    </source>
</evidence>
<protein>
    <recommendedName>
        <fullName evidence="3">Translation initiation factor 2</fullName>
    </recommendedName>
</protein>
<keyword evidence="2" id="KW-1185">Reference proteome</keyword>
<evidence type="ECO:0008006" key="3">
    <source>
        <dbReference type="Google" id="ProtNLM"/>
    </source>
</evidence>
<gene>
    <name evidence="1" type="ORF">RQC66_11780</name>
</gene>
<dbReference type="RefSeq" id="WP_314200405.1">
    <property type="nucleotide sequence ID" value="NZ_JAVTLL010000007.1"/>
</dbReference>